<proteinExistence type="predicted"/>
<accession>A0ABU0P5X6</accession>
<keyword evidence="1" id="KW-0472">Membrane</keyword>
<sequence length="35" mass="3873">MTSSDAKPSRRGEIIGLLFFVIGTPIAVMLLFLMF</sequence>
<evidence type="ECO:0000313" key="2">
    <source>
        <dbReference type="EMBL" id="MDQ0642372.1"/>
    </source>
</evidence>
<reference evidence="2 3" key="1">
    <citation type="submission" date="2023-07" db="EMBL/GenBank/DDBJ databases">
        <title>Comparative genomics of wheat-associated soil bacteria to identify genetic determinants of phenazine resistance.</title>
        <authorList>
            <person name="Mouncey N."/>
        </authorList>
    </citation>
    <scope>NUCLEOTIDE SEQUENCE [LARGE SCALE GENOMIC DNA]</scope>
    <source>
        <strain evidence="2 3">W2I7</strain>
    </source>
</reference>
<evidence type="ECO:0000313" key="3">
    <source>
        <dbReference type="Proteomes" id="UP001239085"/>
    </source>
</evidence>
<dbReference type="EMBL" id="JAUSXK010000001">
    <property type="protein sequence ID" value="MDQ0642372.1"/>
    <property type="molecule type" value="Genomic_DNA"/>
</dbReference>
<evidence type="ECO:0000256" key="1">
    <source>
        <dbReference type="SAM" id="Phobius"/>
    </source>
</evidence>
<comment type="caution">
    <text evidence="2">The sequence shown here is derived from an EMBL/GenBank/DDBJ whole genome shotgun (WGS) entry which is preliminary data.</text>
</comment>
<keyword evidence="3" id="KW-1185">Reference proteome</keyword>
<name>A0ABU0P5X6_9MICO</name>
<dbReference type="Proteomes" id="UP001239085">
    <property type="component" value="Unassembled WGS sequence"/>
</dbReference>
<gene>
    <name evidence="2" type="ORF">QFZ46_000532</name>
</gene>
<feature type="transmembrane region" description="Helical" evidence="1">
    <location>
        <begin position="12"/>
        <end position="34"/>
    </location>
</feature>
<keyword evidence="1" id="KW-0812">Transmembrane</keyword>
<organism evidence="2 3">
    <name type="scientific">Microbacterium murale</name>
    <dbReference type="NCBI Taxonomy" id="1081040"/>
    <lineage>
        <taxon>Bacteria</taxon>
        <taxon>Bacillati</taxon>
        <taxon>Actinomycetota</taxon>
        <taxon>Actinomycetes</taxon>
        <taxon>Micrococcales</taxon>
        <taxon>Microbacteriaceae</taxon>
        <taxon>Microbacterium</taxon>
    </lineage>
</organism>
<protein>
    <submittedName>
        <fullName evidence="2">Uncharacterized protein</fullName>
    </submittedName>
</protein>
<keyword evidence="1" id="KW-1133">Transmembrane helix</keyword>